<evidence type="ECO:0000313" key="10">
    <source>
        <dbReference type="Proteomes" id="UP000199665"/>
    </source>
</evidence>
<dbReference type="Pfam" id="PF13727">
    <property type="entry name" value="CoA_binding_3"/>
    <property type="match status" value="1"/>
</dbReference>
<keyword evidence="10" id="KW-1185">Reference proteome</keyword>
<dbReference type="PANTHER" id="PTHR30576">
    <property type="entry name" value="COLANIC BIOSYNTHESIS UDP-GLUCOSE LIPID CARRIER TRANSFERASE"/>
    <property type="match status" value="1"/>
</dbReference>
<keyword evidence="3 9" id="KW-0808">Transferase</keyword>
<dbReference type="NCBIfam" id="TIGR03025">
    <property type="entry name" value="EPS_sugtrans"/>
    <property type="match status" value="1"/>
</dbReference>
<evidence type="ECO:0000256" key="7">
    <source>
        <dbReference type="SAM" id="Phobius"/>
    </source>
</evidence>
<evidence type="ECO:0000256" key="1">
    <source>
        <dbReference type="ARBA" id="ARBA00004141"/>
    </source>
</evidence>
<accession>A0ABY0XQ82</accession>
<sequence length="474" mass="53229">MIFEPNTSRSVLQRRSSTSIVIQAGLDGLAVTGVAWYLINYHIGFVSQAYVIMVLLLLGALAVVYDHYAIYRSNVGFAVKAFKLLKAWTAVFCFLVAMAFLTKTGEQYSRLLVAELFVIGYFAQLLLHLATRELQKKFLAHPAQRDNALIIGTGELANFLHQKISNNPWLGERVVGSVLIGGSDDQGKDGSKSAQRLTILGHISDLDELVVQHAIRTVYFVTPLDGSHVIKDVYLKLFDKHISVNWVPDIFSLRLINHSVREIAGIPVLTLSETPLMGLRLFLKNLEDKVLAFLILLFAAPVLLLVAIAIKLDSPGPVFFRQERMGWSGDSFRIWKFRSMVVHQPDEGVVKQAEKNDPRKTRVGAFIRKTSLDELPQLFNVLMGEMSLVGPRPHAIAHDAQYSPDISDYFARHNIKPGITGLAQVRGFRGETKDIEQMIRRVDSDIEYINNWSLWLDFTILARTVLAFSGKHAY</sequence>
<evidence type="ECO:0000256" key="6">
    <source>
        <dbReference type="ARBA" id="ARBA00023136"/>
    </source>
</evidence>
<feature type="transmembrane region" description="Helical" evidence="7">
    <location>
        <begin position="20"/>
        <end position="39"/>
    </location>
</feature>
<dbReference type="InterPro" id="IPR003362">
    <property type="entry name" value="Bact_transf"/>
</dbReference>
<dbReference type="NCBIfam" id="TIGR03023">
    <property type="entry name" value="WcaJ_sugtrans"/>
    <property type="match status" value="1"/>
</dbReference>
<dbReference type="PANTHER" id="PTHR30576:SF0">
    <property type="entry name" value="UNDECAPRENYL-PHOSPHATE N-ACETYLGALACTOSAMINYL 1-PHOSPHATE TRANSFERASE-RELATED"/>
    <property type="match status" value="1"/>
</dbReference>
<dbReference type="RefSeq" id="WP_047530412.1">
    <property type="nucleotide sequence ID" value="NZ_FNRV01000001.1"/>
</dbReference>
<evidence type="ECO:0000256" key="4">
    <source>
        <dbReference type="ARBA" id="ARBA00022692"/>
    </source>
</evidence>
<evidence type="ECO:0000313" key="9">
    <source>
        <dbReference type="EMBL" id="SEB88603.1"/>
    </source>
</evidence>
<organism evidence="9 10">
    <name type="scientific">Pseudomonas mohnii</name>
    <dbReference type="NCBI Taxonomy" id="395600"/>
    <lineage>
        <taxon>Bacteria</taxon>
        <taxon>Pseudomonadati</taxon>
        <taxon>Pseudomonadota</taxon>
        <taxon>Gammaproteobacteria</taxon>
        <taxon>Pseudomonadales</taxon>
        <taxon>Pseudomonadaceae</taxon>
        <taxon>Pseudomonas</taxon>
    </lineage>
</organism>
<reference evidence="9 10" key="1">
    <citation type="submission" date="2016-10" db="EMBL/GenBank/DDBJ databases">
        <authorList>
            <person name="Varghese N."/>
            <person name="Submissions S."/>
        </authorList>
    </citation>
    <scope>NUCLEOTIDE SEQUENCE [LARGE SCALE GENOMIC DNA]</scope>
    <source>
        <strain evidence="9 10">DSM 18327</strain>
    </source>
</reference>
<comment type="caution">
    <text evidence="9">The sequence shown here is derived from an EMBL/GenBank/DDBJ whole genome shotgun (WGS) entry which is preliminary data.</text>
</comment>
<name>A0ABY0XQ82_9PSED</name>
<dbReference type="Proteomes" id="UP000199665">
    <property type="component" value="Unassembled WGS sequence"/>
</dbReference>
<protein>
    <submittedName>
        <fullName evidence="9">Colanic acid biosysnthesis UDP-glucose lipid carrier transferase</fullName>
    </submittedName>
</protein>
<dbReference type="Gene3D" id="3.40.50.720">
    <property type="entry name" value="NAD(P)-binding Rossmann-like Domain"/>
    <property type="match status" value="1"/>
</dbReference>
<feature type="domain" description="Bacterial sugar transferase" evidence="8">
    <location>
        <begin position="284"/>
        <end position="467"/>
    </location>
</feature>
<proteinExistence type="inferred from homology"/>
<evidence type="ECO:0000256" key="5">
    <source>
        <dbReference type="ARBA" id="ARBA00022989"/>
    </source>
</evidence>
<keyword evidence="6 7" id="KW-0472">Membrane</keyword>
<keyword evidence="5 7" id="KW-1133">Transmembrane helix</keyword>
<evidence type="ECO:0000256" key="3">
    <source>
        <dbReference type="ARBA" id="ARBA00022679"/>
    </source>
</evidence>
<evidence type="ECO:0000259" key="8">
    <source>
        <dbReference type="Pfam" id="PF02397"/>
    </source>
</evidence>
<dbReference type="Pfam" id="PF02397">
    <property type="entry name" value="Bac_transf"/>
    <property type="match status" value="1"/>
</dbReference>
<comment type="similarity">
    <text evidence="2">Belongs to the bacterial sugar transferase family.</text>
</comment>
<evidence type="ECO:0000256" key="2">
    <source>
        <dbReference type="ARBA" id="ARBA00006464"/>
    </source>
</evidence>
<dbReference type="EMBL" id="FNRV01000001">
    <property type="protein sequence ID" value="SEB88603.1"/>
    <property type="molecule type" value="Genomic_DNA"/>
</dbReference>
<comment type="subcellular location">
    <subcellularLocation>
        <location evidence="1">Membrane</location>
        <topology evidence="1">Multi-pass membrane protein</topology>
    </subcellularLocation>
</comment>
<keyword evidence="4 7" id="KW-0812">Transmembrane</keyword>
<gene>
    <name evidence="9" type="ORF">SAMN05216205_0899</name>
</gene>
<dbReference type="InterPro" id="IPR017475">
    <property type="entry name" value="EPS_sugar_tfrase"/>
</dbReference>
<feature type="transmembrane region" description="Helical" evidence="7">
    <location>
        <begin position="290"/>
        <end position="310"/>
    </location>
</feature>
<dbReference type="InterPro" id="IPR017473">
    <property type="entry name" value="Undecaprenyl-P_gluc_Ptfrase"/>
</dbReference>
<feature type="transmembrane region" description="Helical" evidence="7">
    <location>
        <begin position="45"/>
        <end position="65"/>
    </location>
</feature>
<dbReference type="GO" id="GO:0016740">
    <property type="term" value="F:transferase activity"/>
    <property type="evidence" value="ECO:0007669"/>
    <property type="project" value="UniProtKB-KW"/>
</dbReference>
<feature type="transmembrane region" description="Helical" evidence="7">
    <location>
        <begin position="108"/>
        <end position="127"/>
    </location>
</feature>
<feature type="transmembrane region" description="Helical" evidence="7">
    <location>
        <begin position="85"/>
        <end position="102"/>
    </location>
</feature>